<dbReference type="PATRIC" id="fig|33935.3.peg.2744"/>
<gene>
    <name evidence="1" type="ORF">ADM90_19595</name>
</gene>
<sequence length="295" mass="34382">MDKKSVVKIEDLYPVGKISIKEAVSFLNVQKNNYSMLIKKYPTPEYLDLKLPKGIIDVKVVAHAYERWHQRVGPPTTEDLLTNVFRVAILINPNRIRVLTRNLAILDNDIVFSFEFEDSILKITTFFGRTSLKPLLLNVDALRRYNSQYKEEVDLHVERCVMTKQIPPIAPSTVIKFEDSENKSHLFFYIKSKDSNRNQNRNFFYHLIKNSEEVESSDDIVGEYTVKKIDMLHPSHHKLSGIQLHVLGLLGNIRFLLKYISTVDPDRLDKLHDTHSRSAIRRFAGNKNWNYLKKI</sequence>
<dbReference type="AlphaFoldDB" id="A0A0M9DIJ9"/>
<evidence type="ECO:0000313" key="1">
    <source>
        <dbReference type="EMBL" id="KOY81333.1"/>
    </source>
</evidence>
<dbReference type="OrthoDB" id="2795636at2"/>
<proteinExistence type="predicted"/>
<evidence type="ECO:0000313" key="2">
    <source>
        <dbReference type="Proteomes" id="UP000037977"/>
    </source>
</evidence>
<protein>
    <submittedName>
        <fullName evidence="1">Uncharacterized protein</fullName>
    </submittedName>
</protein>
<comment type="caution">
    <text evidence="1">The sequence shown here is derived from an EMBL/GenBank/DDBJ whole genome shotgun (WGS) entry which is preliminary data.</text>
</comment>
<dbReference type="EMBL" id="LGCI01000010">
    <property type="protein sequence ID" value="KOY81333.1"/>
    <property type="molecule type" value="Genomic_DNA"/>
</dbReference>
<accession>A0A0M9DIJ9</accession>
<organism evidence="1 2">
    <name type="scientific">Lysinibacillus macroides</name>
    <dbReference type="NCBI Taxonomy" id="33935"/>
    <lineage>
        <taxon>Bacteria</taxon>
        <taxon>Bacillati</taxon>
        <taxon>Bacillota</taxon>
        <taxon>Bacilli</taxon>
        <taxon>Bacillales</taxon>
        <taxon>Bacillaceae</taxon>
        <taxon>Lysinibacillus</taxon>
    </lineage>
</organism>
<dbReference type="RefSeq" id="WP_053996580.1">
    <property type="nucleotide sequence ID" value="NZ_CP065643.1"/>
</dbReference>
<keyword evidence="2" id="KW-1185">Reference proteome</keyword>
<reference evidence="1 2" key="1">
    <citation type="submission" date="2015-07" db="EMBL/GenBank/DDBJ databases">
        <title>Genome sequencing project for genomic taxonomy and phylogenomics of Bacillus-like bacteria.</title>
        <authorList>
            <person name="Liu B."/>
            <person name="Wang J."/>
            <person name="Zhu Y."/>
            <person name="Liu G."/>
            <person name="Chen Q."/>
            <person name="Chen Z."/>
            <person name="Che J."/>
            <person name="Ge C."/>
            <person name="Shi H."/>
            <person name="Pan Z."/>
            <person name="Liu X."/>
        </authorList>
    </citation>
    <scope>NUCLEOTIDE SEQUENCE [LARGE SCALE GENOMIC DNA]</scope>
    <source>
        <strain evidence="1 2">DSM 54</strain>
    </source>
</reference>
<dbReference type="Proteomes" id="UP000037977">
    <property type="component" value="Unassembled WGS sequence"/>
</dbReference>
<name>A0A0M9DIJ9_9BACI</name>